<gene>
    <name evidence="2" type="ORF">H8S23_13835</name>
</gene>
<comment type="caution">
    <text evidence="2">The sequence shown here is derived from an EMBL/GenBank/DDBJ whole genome shotgun (WGS) entry which is preliminary data.</text>
</comment>
<organism evidence="2 3">
    <name type="scientific">Anaerofilum hominis</name>
    <dbReference type="NCBI Taxonomy" id="2763016"/>
    <lineage>
        <taxon>Bacteria</taxon>
        <taxon>Bacillati</taxon>
        <taxon>Bacillota</taxon>
        <taxon>Clostridia</taxon>
        <taxon>Eubacteriales</taxon>
        <taxon>Oscillospiraceae</taxon>
        <taxon>Anaerofilum</taxon>
    </lineage>
</organism>
<reference evidence="2" key="1">
    <citation type="submission" date="2020-08" db="EMBL/GenBank/DDBJ databases">
        <title>Genome public.</title>
        <authorList>
            <person name="Liu C."/>
            <person name="Sun Q."/>
        </authorList>
    </citation>
    <scope>NUCLEOTIDE SEQUENCE</scope>
    <source>
        <strain evidence="2">BX8</strain>
    </source>
</reference>
<evidence type="ECO:0000313" key="2">
    <source>
        <dbReference type="EMBL" id="MBC5582584.1"/>
    </source>
</evidence>
<dbReference type="Proteomes" id="UP000659630">
    <property type="component" value="Unassembled WGS sequence"/>
</dbReference>
<feature type="region of interest" description="Disordered" evidence="1">
    <location>
        <begin position="1"/>
        <end position="26"/>
    </location>
</feature>
<dbReference type="AlphaFoldDB" id="A0A923L2C3"/>
<keyword evidence="3" id="KW-1185">Reference proteome</keyword>
<feature type="non-terminal residue" evidence="2">
    <location>
        <position position="53"/>
    </location>
</feature>
<accession>A0A923L2C3</accession>
<dbReference type="EMBL" id="JACONZ010000016">
    <property type="protein sequence ID" value="MBC5582584.1"/>
    <property type="molecule type" value="Genomic_DNA"/>
</dbReference>
<evidence type="ECO:0000313" key="3">
    <source>
        <dbReference type="Proteomes" id="UP000659630"/>
    </source>
</evidence>
<evidence type="ECO:0000256" key="1">
    <source>
        <dbReference type="SAM" id="MobiDB-lite"/>
    </source>
</evidence>
<sequence length="53" mass="5756">MAFEKITEADTNGKGNVGRPDTPGVSSAEMQRILDELPREVIIPKFNGLVEAL</sequence>
<protein>
    <submittedName>
        <fullName evidence="2">Uncharacterized protein</fullName>
    </submittedName>
</protein>
<name>A0A923L2C3_9FIRM</name>
<proteinExistence type="predicted"/>